<dbReference type="AlphaFoldDB" id="G0A4H6"/>
<reference key="2">
    <citation type="submission" date="2011-05" db="EMBL/GenBank/DDBJ databases">
        <title>Complete genome sequence of the aerobic marine methanotroph Methylomonas methanica MC09.</title>
        <authorList>
            <person name="Boden R."/>
            <person name="Cunliffe M."/>
            <person name="Scanlan J."/>
            <person name="Moussard H."/>
            <person name="Kits K.D."/>
            <person name="Klotz M."/>
            <person name="Jetten M."/>
            <person name="Vuilleumier S."/>
            <person name="Han J."/>
            <person name="Peters L."/>
            <person name="Mikhailova N."/>
            <person name="Teshima H."/>
            <person name="Tapia R."/>
            <person name="Kyrpides N."/>
            <person name="Ivanova N."/>
            <person name="Pagani I."/>
            <person name="Cheng J.-F."/>
            <person name="Goodwin L."/>
            <person name="Han C."/>
            <person name="Hauser L."/>
            <person name="Land M."/>
            <person name="Lapidus A."/>
            <person name="Lucas S."/>
            <person name="Pitluck S."/>
            <person name="Woyke T."/>
            <person name="Stein L.Y."/>
            <person name="Murrell C."/>
        </authorList>
    </citation>
    <scope>NUCLEOTIDE SEQUENCE</scope>
    <source>
        <strain>MC09</strain>
    </source>
</reference>
<protein>
    <submittedName>
        <fullName evidence="1">Uncharacterized protein</fullName>
    </submittedName>
</protein>
<sequence length="78" mass="8599">MAETTKIEFTNNELLRILLREQNITEGHWILAASFKFGAMNMGESPSEASPTAVATISRIAIERVHDPLPFSVNAAEL</sequence>
<reference evidence="2" key="3">
    <citation type="submission" date="2011-05" db="EMBL/GenBank/DDBJ databases">
        <title>Complete sequence of Methylomonas methanica MC09.</title>
        <authorList>
            <consortium name="US DOE Joint Genome Institute"/>
            <person name="Lucas S."/>
            <person name="Han J."/>
            <person name="Lapidus A."/>
            <person name="Cheng J.-F."/>
            <person name="Goodwin L."/>
            <person name="Pitluck S."/>
            <person name="Peters L."/>
            <person name="Mikhailova N."/>
            <person name="Teshima H."/>
            <person name="Han C."/>
            <person name="Tapia R."/>
            <person name="Land M."/>
            <person name="Hauser L."/>
            <person name="Kyrpides N."/>
            <person name="Ivanova N."/>
            <person name="Pagani I."/>
            <person name="Stein L."/>
            <person name="Woyke T."/>
        </authorList>
    </citation>
    <scope>NUCLEOTIDE SEQUENCE [LARGE SCALE GENOMIC DNA]</scope>
    <source>
        <strain evidence="2">MC09</strain>
    </source>
</reference>
<proteinExistence type="predicted"/>
<gene>
    <name evidence="1" type="ordered locus">Metme_3192</name>
</gene>
<name>G0A4H6_METMM</name>
<accession>G0A4H6</accession>
<dbReference type="Proteomes" id="UP000008888">
    <property type="component" value="Chromosome"/>
</dbReference>
<dbReference type="OrthoDB" id="9095855at2"/>
<dbReference type="EMBL" id="CP002738">
    <property type="protein sequence ID" value="AEG01567.1"/>
    <property type="molecule type" value="Genomic_DNA"/>
</dbReference>
<dbReference type="KEGG" id="mmt:Metme_3192"/>
<dbReference type="RefSeq" id="WP_013819794.1">
    <property type="nucleotide sequence ID" value="NC_015572.1"/>
</dbReference>
<organism evidence="1 2">
    <name type="scientific">Methylomonas methanica (strain DSM 25384 / MC09)</name>
    <dbReference type="NCBI Taxonomy" id="857087"/>
    <lineage>
        <taxon>Bacteria</taxon>
        <taxon>Pseudomonadati</taxon>
        <taxon>Pseudomonadota</taxon>
        <taxon>Gammaproteobacteria</taxon>
        <taxon>Methylococcales</taxon>
        <taxon>Methylococcaceae</taxon>
        <taxon>Methylomonas</taxon>
    </lineage>
</organism>
<evidence type="ECO:0000313" key="2">
    <source>
        <dbReference type="Proteomes" id="UP000008888"/>
    </source>
</evidence>
<keyword evidence="2" id="KW-1185">Reference proteome</keyword>
<dbReference type="HOGENOM" id="CLU_2617951_0_0_6"/>
<dbReference type="STRING" id="857087.Metme_3192"/>
<evidence type="ECO:0000313" key="1">
    <source>
        <dbReference type="EMBL" id="AEG01567.1"/>
    </source>
</evidence>
<reference evidence="1 2" key="1">
    <citation type="journal article" date="2011" name="J. Bacteriol.">
        <title>Complete Genome Sequence of the Aerobic Marine Methanotroph Methylomonas methanica MC09.</title>
        <authorList>
            <person name="Boden R."/>
            <person name="Cunliffe M."/>
            <person name="Scanlan J."/>
            <person name="Moussard H."/>
            <person name="Kits K.D."/>
            <person name="Klotz M.G."/>
            <person name="Jetten M.S."/>
            <person name="Vuilleumier S."/>
            <person name="Han J."/>
            <person name="Peters L."/>
            <person name="Mikhailova N."/>
            <person name="Teshima H."/>
            <person name="Tapia R."/>
            <person name="Kyrpides N."/>
            <person name="Ivanova N."/>
            <person name="Pagani I."/>
            <person name="Cheng J.F."/>
            <person name="Goodwin L."/>
            <person name="Han C."/>
            <person name="Hauser L."/>
            <person name="Land M.L."/>
            <person name="Lapidus A."/>
            <person name="Lucas S."/>
            <person name="Pitluck S."/>
            <person name="Woyke T."/>
            <person name="Stein L."/>
            <person name="Murrell J.C."/>
        </authorList>
    </citation>
    <scope>NUCLEOTIDE SEQUENCE [LARGE SCALE GENOMIC DNA]</scope>
    <source>
        <strain evidence="1 2">MC09</strain>
    </source>
</reference>